<dbReference type="SUPFAM" id="SSF55347">
    <property type="entry name" value="Glyceraldehyde-3-phosphate dehydrogenase-like, C-terminal domain"/>
    <property type="match status" value="1"/>
</dbReference>
<evidence type="ECO:0000256" key="2">
    <source>
        <dbReference type="ARBA" id="ARBA00022526"/>
    </source>
</evidence>
<dbReference type="GO" id="GO:0009051">
    <property type="term" value="P:pentose-phosphate shunt, oxidative branch"/>
    <property type="evidence" value="ECO:0007669"/>
    <property type="project" value="TreeGrafter"/>
</dbReference>
<dbReference type="RefSeq" id="WP_097188602.1">
    <property type="nucleotide sequence ID" value="NZ_OBQK01000008.1"/>
</dbReference>
<proteinExistence type="inferred from homology"/>
<evidence type="ECO:0000259" key="7">
    <source>
        <dbReference type="Pfam" id="PF00479"/>
    </source>
</evidence>
<dbReference type="Gene3D" id="3.30.360.10">
    <property type="entry name" value="Dihydrodipicolinate Reductase, domain 2"/>
    <property type="match status" value="1"/>
</dbReference>
<dbReference type="Pfam" id="PF00479">
    <property type="entry name" value="G6PD_N"/>
    <property type="match status" value="1"/>
</dbReference>
<evidence type="ECO:0000256" key="1">
    <source>
        <dbReference type="ARBA" id="ARBA00004937"/>
    </source>
</evidence>
<evidence type="ECO:0000256" key="5">
    <source>
        <dbReference type="ARBA" id="ARBA00023277"/>
    </source>
</evidence>
<comment type="function">
    <text evidence="6">Catalyzes the oxidation of glucose 6-phosphate to 6-phosphogluconolactone.</text>
</comment>
<comment type="similarity">
    <text evidence="6">Belongs to the glucose-6-phosphate dehydrogenase family.</text>
</comment>
<feature type="binding site" evidence="6">
    <location>
        <position position="326"/>
    </location>
    <ligand>
        <name>substrate</name>
    </ligand>
</feature>
<dbReference type="NCBIfam" id="NF009492">
    <property type="entry name" value="PRK12853.1-3"/>
    <property type="match status" value="1"/>
</dbReference>
<feature type="binding site" evidence="6">
    <location>
        <begin position="12"/>
        <end position="19"/>
    </location>
    <ligand>
        <name>NADP(+)</name>
        <dbReference type="ChEBI" id="CHEBI:58349"/>
    </ligand>
</feature>
<dbReference type="GO" id="GO:0006006">
    <property type="term" value="P:glucose metabolic process"/>
    <property type="evidence" value="ECO:0007669"/>
    <property type="project" value="UniProtKB-KW"/>
</dbReference>
<feature type="binding site" evidence="6">
    <location>
        <begin position="84"/>
        <end position="85"/>
    </location>
    <ligand>
        <name>NADP(+)</name>
        <dbReference type="ChEBI" id="CHEBI:58349"/>
    </ligand>
</feature>
<dbReference type="PIRSF" id="PIRSF000110">
    <property type="entry name" value="G6PD"/>
    <property type="match status" value="1"/>
</dbReference>
<feature type="binding site" evidence="6">
    <location>
        <position position="203"/>
    </location>
    <ligand>
        <name>substrate</name>
    </ligand>
</feature>
<gene>
    <name evidence="6" type="primary">zwf</name>
    <name evidence="9" type="ORF">SAMN05421879_10856</name>
</gene>
<dbReference type="Proteomes" id="UP000219688">
    <property type="component" value="Unassembled WGS sequence"/>
</dbReference>
<dbReference type="PANTHER" id="PTHR23429">
    <property type="entry name" value="GLUCOSE-6-PHOSPHATE 1-DEHYDROGENASE G6PD"/>
    <property type="match status" value="1"/>
</dbReference>
<dbReference type="EMBL" id="OBQK01000008">
    <property type="protein sequence ID" value="SOC56607.1"/>
    <property type="molecule type" value="Genomic_DNA"/>
</dbReference>
<comment type="caution">
    <text evidence="6">Lacks conserved residue(s) required for the propagation of feature annotation.</text>
</comment>
<dbReference type="AlphaFoldDB" id="A0A285VRU8"/>
<dbReference type="GO" id="GO:0004345">
    <property type="term" value="F:glucose-6-phosphate dehydrogenase activity"/>
    <property type="evidence" value="ECO:0007669"/>
    <property type="project" value="UniProtKB-UniRule"/>
</dbReference>
<evidence type="ECO:0000259" key="8">
    <source>
        <dbReference type="Pfam" id="PF02781"/>
    </source>
</evidence>
<evidence type="ECO:0000313" key="10">
    <source>
        <dbReference type="Proteomes" id="UP000219688"/>
    </source>
</evidence>
<evidence type="ECO:0000256" key="6">
    <source>
        <dbReference type="HAMAP-Rule" id="MF_00966"/>
    </source>
</evidence>
<keyword evidence="3 6" id="KW-0521">NADP</keyword>
<evidence type="ECO:0000256" key="3">
    <source>
        <dbReference type="ARBA" id="ARBA00022857"/>
    </source>
</evidence>
<evidence type="ECO:0000256" key="4">
    <source>
        <dbReference type="ARBA" id="ARBA00023002"/>
    </source>
</evidence>
<keyword evidence="5 6" id="KW-0119">Carbohydrate metabolism</keyword>
<reference evidence="10" key="1">
    <citation type="submission" date="2017-08" db="EMBL/GenBank/DDBJ databases">
        <authorList>
            <person name="Varghese N."/>
            <person name="Submissions S."/>
        </authorList>
    </citation>
    <scope>NUCLEOTIDE SEQUENCE [LARGE SCALE GENOMIC DNA]</scope>
    <source>
        <strain evidence="10">USBA17B2</strain>
    </source>
</reference>
<accession>A0A285VRU8</accession>
<name>A0A285VRU8_9MICO</name>
<keyword evidence="10" id="KW-1185">Reference proteome</keyword>
<dbReference type="PANTHER" id="PTHR23429:SF0">
    <property type="entry name" value="GLUCOSE-6-PHOSPHATE 1-DEHYDROGENASE"/>
    <property type="match status" value="1"/>
</dbReference>
<dbReference type="GO" id="GO:0005829">
    <property type="term" value="C:cytosol"/>
    <property type="evidence" value="ECO:0007669"/>
    <property type="project" value="TreeGrafter"/>
</dbReference>
<dbReference type="UniPathway" id="UPA00115">
    <property type="reaction ID" value="UER00408"/>
</dbReference>
<feature type="binding site" evidence="6">
    <location>
        <position position="222"/>
    </location>
    <ligand>
        <name>substrate</name>
    </ligand>
</feature>
<organism evidence="9 10">
    <name type="scientific">Ornithinimicrobium cerasi</name>
    <dbReference type="NCBI Taxonomy" id="2248773"/>
    <lineage>
        <taxon>Bacteria</taxon>
        <taxon>Bacillati</taxon>
        <taxon>Actinomycetota</taxon>
        <taxon>Actinomycetes</taxon>
        <taxon>Micrococcales</taxon>
        <taxon>Ornithinimicrobiaceae</taxon>
        <taxon>Ornithinimicrobium</taxon>
    </lineage>
</organism>
<sequence>MADAPTTLVILGASGDLTRRLLLPGLGTLLSAEPTRRVRVVGADRVELSQEEWRTKVRDAFAEAGLDDAVAEPVVEDARYVRTDVLQEDAVRALVEEVAAPVVLYFALPPSVTVQACALLERIGVPAGTRLALEKPFGNDLESARELNRQLLRVVPENDVFRIDHFLGVNTILNLIGLRFANRLLQPIWTREHIEKVEIVYDETLALEGRAGYYDGAGALLDMIQSHLLEILAFFAMEAPATMHADEVRSLKAQVLRSVHPWGHDPVKGSRRARYTAGSVDGRRVPDYAAEEGVDAGRQTETLAELVVQLDNARWAGVPFILRSGKALGSPRKEVVVTFRPPAHVPTGLEDTVEPDRLVLELKPGAVTLDLSMNAEGNPFELEQKELHAELGKPRMLPYGEVLGAILDGDPLLTIRGDEAEELWRIVEPVLQAWRAHAVPLQEYAAGSAGPAGWGTVPRG</sequence>
<feature type="binding site" evidence="6">
    <location>
        <position position="165"/>
    </location>
    <ligand>
        <name>substrate</name>
    </ligand>
</feature>
<dbReference type="HAMAP" id="MF_00966">
    <property type="entry name" value="G6PD"/>
    <property type="match status" value="1"/>
</dbReference>
<feature type="domain" description="Glucose-6-phosphate dehydrogenase NAD-binding" evidence="7">
    <location>
        <begin position="9"/>
        <end position="174"/>
    </location>
</feature>
<dbReference type="InterPro" id="IPR036291">
    <property type="entry name" value="NAD(P)-bd_dom_sf"/>
</dbReference>
<protein>
    <recommendedName>
        <fullName evidence="6">Glucose-6-phosphate 1-dehydrogenase</fullName>
        <shortName evidence="6">G6PD</shortName>
        <ecNumber evidence="6">1.1.1.49</ecNumber>
    </recommendedName>
</protein>
<dbReference type="InterPro" id="IPR022675">
    <property type="entry name" value="G6P_DH_C"/>
</dbReference>
<dbReference type="Gene3D" id="3.40.50.720">
    <property type="entry name" value="NAD(P)-binding Rossmann-like Domain"/>
    <property type="match status" value="1"/>
</dbReference>
<feature type="domain" description="Glucose-6-phosphate dehydrogenase C-terminal" evidence="8">
    <location>
        <begin position="178"/>
        <end position="452"/>
    </location>
</feature>
<keyword evidence="4 6" id="KW-0560">Oxidoreductase</keyword>
<dbReference type="InterPro" id="IPR001282">
    <property type="entry name" value="G6P_DH"/>
</dbReference>
<feature type="binding site" evidence="6">
    <location>
        <position position="45"/>
    </location>
    <ligand>
        <name>NADP(+)</name>
        <dbReference type="ChEBI" id="CHEBI:58349"/>
    </ligand>
</feature>
<keyword evidence="2 6" id="KW-0313">Glucose metabolism</keyword>
<dbReference type="SUPFAM" id="SSF51735">
    <property type="entry name" value="NAD(P)-binding Rossmann-fold domains"/>
    <property type="match status" value="1"/>
</dbReference>
<comment type="catalytic activity">
    <reaction evidence="6">
        <text>D-glucose 6-phosphate + NADP(+) = 6-phospho-D-glucono-1,5-lactone + NADPH + H(+)</text>
        <dbReference type="Rhea" id="RHEA:15841"/>
        <dbReference type="ChEBI" id="CHEBI:15378"/>
        <dbReference type="ChEBI" id="CHEBI:57783"/>
        <dbReference type="ChEBI" id="CHEBI:57955"/>
        <dbReference type="ChEBI" id="CHEBI:58349"/>
        <dbReference type="ChEBI" id="CHEBI:61548"/>
        <dbReference type="EC" id="1.1.1.49"/>
    </reaction>
</comment>
<evidence type="ECO:0000313" key="9">
    <source>
        <dbReference type="EMBL" id="SOC56607.1"/>
    </source>
</evidence>
<dbReference type="Pfam" id="PF02781">
    <property type="entry name" value="G6PD_C"/>
    <property type="match status" value="1"/>
</dbReference>
<comment type="pathway">
    <text evidence="1 6">Carbohydrate degradation; pentose phosphate pathway; D-ribulose 5-phosphate from D-glucose 6-phosphate (oxidative stage): step 1/3.</text>
</comment>
<feature type="active site" description="Proton acceptor" evidence="6">
    <location>
        <position position="227"/>
    </location>
</feature>
<dbReference type="PRINTS" id="PR00079">
    <property type="entry name" value="G6PDHDRGNASE"/>
</dbReference>
<dbReference type="EC" id="1.1.1.49" evidence="6"/>
<feature type="binding site" evidence="6">
    <location>
        <position position="135"/>
    </location>
    <ligand>
        <name>NADP(+)</name>
        <dbReference type="ChEBI" id="CHEBI:58349"/>
    </ligand>
</feature>
<dbReference type="InterPro" id="IPR022674">
    <property type="entry name" value="G6P_DH_NAD-bd"/>
</dbReference>
<dbReference type="GO" id="GO:0050661">
    <property type="term" value="F:NADP binding"/>
    <property type="evidence" value="ECO:0007669"/>
    <property type="project" value="UniProtKB-UniRule"/>
</dbReference>